<dbReference type="InterPro" id="IPR035437">
    <property type="entry name" value="SNase_OB-fold_sf"/>
</dbReference>
<evidence type="ECO:0000256" key="1">
    <source>
        <dbReference type="SAM" id="MobiDB-lite"/>
    </source>
</evidence>
<feature type="compositionally biased region" description="Low complexity" evidence="1">
    <location>
        <begin position="305"/>
        <end position="328"/>
    </location>
</feature>
<organism evidence="3 4">
    <name type="scientific">Actinomycetospora chlora</name>
    <dbReference type="NCBI Taxonomy" id="663608"/>
    <lineage>
        <taxon>Bacteria</taxon>
        <taxon>Bacillati</taxon>
        <taxon>Actinomycetota</taxon>
        <taxon>Actinomycetes</taxon>
        <taxon>Pseudonocardiales</taxon>
        <taxon>Pseudonocardiaceae</taxon>
        <taxon>Actinomycetospora</taxon>
    </lineage>
</organism>
<dbReference type="RefSeq" id="WP_345416937.1">
    <property type="nucleotide sequence ID" value="NZ_BAABHO010000025.1"/>
</dbReference>
<accession>A0ABP9BE24</accession>
<name>A0ABP9BE24_9PSEU</name>
<comment type="caution">
    <text evidence="3">The sequence shown here is derived from an EMBL/GenBank/DDBJ whole genome shotgun (WGS) entry which is preliminary data.</text>
</comment>
<dbReference type="SMART" id="SM00318">
    <property type="entry name" value="SNc"/>
    <property type="match status" value="1"/>
</dbReference>
<feature type="compositionally biased region" description="Low complexity" evidence="1">
    <location>
        <begin position="243"/>
        <end position="253"/>
    </location>
</feature>
<dbReference type="Gene3D" id="2.40.50.90">
    <property type="match status" value="1"/>
</dbReference>
<keyword evidence="4" id="KW-1185">Reference proteome</keyword>
<evidence type="ECO:0000313" key="3">
    <source>
        <dbReference type="EMBL" id="GAA4794085.1"/>
    </source>
</evidence>
<feature type="compositionally biased region" description="Basic and acidic residues" evidence="1">
    <location>
        <begin position="268"/>
        <end position="301"/>
    </location>
</feature>
<dbReference type="EMBL" id="BAABHO010000025">
    <property type="protein sequence ID" value="GAA4794085.1"/>
    <property type="molecule type" value="Genomic_DNA"/>
</dbReference>
<dbReference type="Proteomes" id="UP001500928">
    <property type="component" value="Unassembled WGS sequence"/>
</dbReference>
<dbReference type="SUPFAM" id="SSF50199">
    <property type="entry name" value="Staphylococcal nuclease"/>
    <property type="match status" value="1"/>
</dbReference>
<gene>
    <name evidence="3" type="ORF">GCM10023200_32500</name>
</gene>
<dbReference type="PROSITE" id="PS50830">
    <property type="entry name" value="TNASE_3"/>
    <property type="match status" value="1"/>
</dbReference>
<dbReference type="Pfam" id="PF00565">
    <property type="entry name" value="SNase"/>
    <property type="match status" value="1"/>
</dbReference>
<reference evidence="4" key="1">
    <citation type="journal article" date="2019" name="Int. J. Syst. Evol. Microbiol.">
        <title>The Global Catalogue of Microorganisms (GCM) 10K type strain sequencing project: providing services to taxonomists for standard genome sequencing and annotation.</title>
        <authorList>
            <consortium name="The Broad Institute Genomics Platform"/>
            <consortium name="The Broad Institute Genome Sequencing Center for Infectious Disease"/>
            <person name="Wu L."/>
            <person name="Ma J."/>
        </authorList>
    </citation>
    <scope>NUCLEOTIDE SEQUENCE [LARGE SCALE GENOMIC DNA]</scope>
    <source>
        <strain evidence="4">JCM 17979</strain>
    </source>
</reference>
<sequence>MALPALLVAGVVGLAAVGGTTVAVMASAGETAVVQRVVDGDTFDALSEDGRTMRVRLLNVDTPETKDPNRPVECLGPEASARLGQLLPSGSTVTLERDSETVDGYGRELAGVTNADGVLVNAELAREGLGVPMVVGGNDRFEPQVVAANQEARTARRGLYAESVTCTLPGQVAAVEAAAQPWSYVPATPEQWDAQAARLEGIASEARAVLARFDGPRVGVTWTAFSVSEQEGLRLRTRAVADDAAGDAGISRGRASDQREQAAAQQRAQEEAARQAEREQEAREEADRQARAQARADEQARRRAAATASDDSSSSSSPRASSSASGSAYPGYTGPRCYAPGGRTWRPC</sequence>
<dbReference type="InterPro" id="IPR016071">
    <property type="entry name" value="Staphylococal_nuclease_OB-fold"/>
</dbReference>
<protein>
    <recommendedName>
        <fullName evidence="2">TNase-like domain-containing protein</fullName>
    </recommendedName>
</protein>
<feature type="domain" description="TNase-like" evidence="2">
    <location>
        <begin position="28"/>
        <end position="162"/>
    </location>
</feature>
<proteinExistence type="predicted"/>
<feature type="region of interest" description="Disordered" evidence="1">
    <location>
        <begin position="243"/>
        <end position="348"/>
    </location>
</feature>
<evidence type="ECO:0000313" key="4">
    <source>
        <dbReference type="Proteomes" id="UP001500928"/>
    </source>
</evidence>
<evidence type="ECO:0000259" key="2">
    <source>
        <dbReference type="PROSITE" id="PS50830"/>
    </source>
</evidence>